<protein>
    <submittedName>
        <fullName evidence="1">Uncharacterized protein</fullName>
    </submittedName>
</protein>
<reference evidence="1" key="1">
    <citation type="submission" date="2023-11" db="EMBL/GenBank/DDBJ databases">
        <authorList>
            <person name="Poullet M."/>
        </authorList>
    </citation>
    <scope>NUCLEOTIDE SEQUENCE</scope>
    <source>
        <strain evidence="1">E1834</strain>
    </source>
</reference>
<gene>
    <name evidence="1" type="ORF">MENTE1834_LOCUS2225</name>
</gene>
<proteinExistence type="predicted"/>
<evidence type="ECO:0000313" key="1">
    <source>
        <dbReference type="EMBL" id="CAK5012793.1"/>
    </source>
</evidence>
<comment type="caution">
    <text evidence="1">The sequence shown here is derived from an EMBL/GenBank/DDBJ whole genome shotgun (WGS) entry which is preliminary data.</text>
</comment>
<name>A0ACB0XQK1_MELEN</name>
<dbReference type="EMBL" id="CAVMJV010000002">
    <property type="protein sequence ID" value="CAK5012793.1"/>
    <property type="molecule type" value="Genomic_DNA"/>
</dbReference>
<dbReference type="Proteomes" id="UP001497535">
    <property type="component" value="Unassembled WGS sequence"/>
</dbReference>
<evidence type="ECO:0000313" key="2">
    <source>
        <dbReference type="Proteomes" id="UP001497535"/>
    </source>
</evidence>
<keyword evidence="2" id="KW-1185">Reference proteome</keyword>
<organism evidence="1 2">
    <name type="scientific">Meloidogyne enterolobii</name>
    <name type="common">Root-knot nematode worm</name>
    <name type="synonym">Meloidogyne mayaguensis</name>
    <dbReference type="NCBI Taxonomy" id="390850"/>
    <lineage>
        <taxon>Eukaryota</taxon>
        <taxon>Metazoa</taxon>
        <taxon>Ecdysozoa</taxon>
        <taxon>Nematoda</taxon>
        <taxon>Chromadorea</taxon>
        <taxon>Rhabditida</taxon>
        <taxon>Tylenchina</taxon>
        <taxon>Tylenchomorpha</taxon>
        <taxon>Tylenchoidea</taxon>
        <taxon>Meloidogynidae</taxon>
        <taxon>Meloidogyninae</taxon>
        <taxon>Meloidogyne</taxon>
    </lineage>
</organism>
<accession>A0ACB0XQK1</accession>
<sequence length="56" mass="6497">MDKVFVCCYLRGKMAYEELVVVLLFSTEARNFWYFLAGSASSSVLDYAEQRINSQF</sequence>